<dbReference type="CDD" id="cd00009">
    <property type="entry name" value="AAA"/>
    <property type="match status" value="1"/>
</dbReference>
<proteinExistence type="predicted"/>
<evidence type="ECO:0000313" key="7">
    <source>
        <dbReference type="EMBL" id="EKE77499.1"/>
    </source>
</evidence>
<dbReference type="Gene3D" id="1.10.8.60">
    <property type="match status" value="1"/>
</dbReference>
<dbReference type="InterPro" id="IPR029016">
    <property type="entry name" value="GAF-like_dom_sf"/>
</dbReference>
<evidence type="ECO:0000259" key="6">
    <source>
        <dbReference type="PROSITE" id="PS50045"/>
    </source>
</evidence>
<dbReference type="eggNOG" id="COG3604">
    <property type="taxonomic scope" value="Bacteria"/>
</dbReference>
<name>K2K3G7_9GAMM</name>
<keyword evidence="1" id="KW-0547">Nucleotide-binding</keyword>
<sequence>MNEINQSLLLGIALDLASSLANDDRFDRLLTALRKAIPCDAVALLAYRPPLAVPLAIQGLSPDTKGRRFALAEHPRFQALADAGQPVRFPADSTLPDPYDGLLLADDSDLPIHACMGLPLYSDQQLLGFLTFDSLVPGIFDSISERTLAVVSALAAATLKAAMQLEHLEQQAQHNEQVMQELASEALGRDGSSLLGDSEPMVRLKQELALVAPSDFTVLVQGETGVGKELVARTLHAQSLRRQAPLVHLNCAALPEQLIESELFGHTKGAFTGADSARPGKFLLADGGTLFLDEVGELSPATQSKLLRALQSGEIQPVGQDQVRQVQVRVIAATNRDLKQEVAAGRFRADLYHRLSVYPIRVPPLRERGSDVLLLAGFFLENTRRKLGLAQLKLATATQTLLQGYDWPGNVRELEHCISRAALKAVREQGRQGFVTLTPEHCGLAAMAQTTPRPQAQVQASPVTDLRQAVDQYQRQLISQALAAQDHSWAGAARQLGMDRANLQRLAKRLGIRLEKRLG</sequence>
<dbReference type="PROSITE" id="PS50045">
    <property type="entry name" value="SIGMA54_INTERACT_4"/>
    <property type="match status" value="1"/>
</dbReference>
<dbReference type="EMBL" id="AMRI01000002">
    <property type="protein sequence ID" value="EKE77499.1"/>
    <property type="molecule type" value="Genomic_DNA"/>
</dbReference>
<dbReference type="InterPro" id="IPR009057">
    <property type="entry name" value="Homeodomain-like_sf"/>
</dbReference>
<dbReference type="InterPro" id="IPR027417">
    <property type="entry name" value="P-loop_NTPase"/>
</dbReference>
<dbReference type="Gene3D" id="3.30.450.40">
    <property type="match status" value="1"/>
</dbReference>
<dbReference type="GO" id="GO:0006355">
    <property type="term" value="P:regulation of DNA-templated transcription"/>
    <property type="evidence" value="ECO:0007669"/>
    <property type="project" value="InterPro"/>
</dbReference>
<dbReference type="SUPFAM" id="SSF52540">
    <property type="entry name" value="P-loop containing nucleoside triphosphate hydrolases"/>
    <property type="match status" value="1"/>
</dbReference>
<dbReference type="AlphaFoldDB" id="K2K3G7"/>
<dbReference type="InterPro" id="IPR025943">
    <property type="entry name" value="Sigma_54_int_dom_ATP-bd_2"/>
</dbReference>
<dbReference type="RefSeq" id="WP_008482499.1">
    <property type="nucleotide sequence ID" value="NZ_AMRI01000002.1"/>
</dbReference>
<accession>K2K3G7</accession>
<dbReference type="InterPro" id="IPR003593">
    <property type="entry name" value="AAA+_ATPase"/>
</dbReference>
<dbReference type="PANTHER" id="PTHR32071">
    <property type="entry name" value="TRANSCRIPTIONAL REGULATORY PROTEIN"/>
    <property type="match status" value="1"/>
</dbReference>
<dbReference type="SMART" id="SM00065">
    <property type="entry name" value="GAF"/>
    <property type="match status" value="1"/>
</dbReference>
<gene>
    <name evidence="7" type="ORF">B3C1_01770</name>
</gene>
<dbReference type="InterPro" id="IPR058031">
    <property type="entry name" value="AAA_lid_NorR"/>
</dbReference>
<evidence type="ECO:0000256" key="1">
    <source>
        <dbReference type="ARBA" id="ARBA00022741"/>
    </source>
</evidence>
<keyword evidence="8" id="KW-1185">Reference proteome</keyword>
<dbReference type="PANTHER" id="PTHR32071:SF35">
    <property type="entry name" value="ANAEROBIC NITRIC OXIDE REDUCTASE TRANSCRIPTION REGULATOR NORR"/>
    <property type="match status" value="1"/>
</dbReference>
<evidence type="ECO:0000256" key="5">
    <source>
        <dbReference type="ARBA" id="ARBA00023163"/>
    </source>
</evidence>
<dbReference type="PROSITE" id="PS00675">
    <property type="entry name" value="SIGMA54_INTERACT_1"/>
    <property type="match status" value="1"/>
</dbReference>
<dbReference type="NCBIfam" id="NF003451">
    <property type="entry name" value="PRK05022.1"/>
    <property type="match status" value="1"/>
</dbReference>
<keyword evidence="5" id="KW-0804">Transcription</keyword>
<dbReference type="Proteomes" id="UP000006755">
    <property type="component" value="Unassembled WGS sequence"/>
</dbReference>
<dbReference type="FunFam" id="3.40.50.300:FF:000006">
    <property type="entry name" value="DNA-binding transcriptional regulator NtrC"/>
    <property type="match status" value="1"/>
</dbReference>
<dbReference type="InterPro" id="IPR002078">
    <property type="entry name" value="Sigma_54_int"/>
</dbReference>
<evidence type="ECO:0000256" key="4">
    <source>
        <dbReference type="ARBA" id="ARBA00023125"/>
    </source>
</evidence>
<dbReference type="SUPFAM" id="SSF46689">
    <property type="entry name" value="Homeodomain-like"/>
    <property type="match status" value="1"/>
</dbReference>
<dbReference type="SUPFAM" id="SSF55781">
    <property type="entry name" value="GAF domain-like"/>
    <property type="match status" value="1"/>
</dbReference>
<keyword evidence="2" id="KW-0067">ATP-binding</keyword>
<dbReference type="PROSITE" id="PS00676">
    <property type="entry name" value="SIGMA54_INTERACT_2"/>
    <property type="match status" value="1"/>
</dbReference>
<dbReference type="SMART" id="SM00382">
    <property type="entry name" value="AAA"/>
    <property type="match status" value="1"/>
</dbReference>
<dbReference type="Pfam" id="PF25601">
    <property type="entry name" value="AAA_lid_14"/>
    <property type="match status" value="1"/>
</dbReference>
<reference evidence="7 8" key="1">
    <citation type="journal article" date="2012" name="J. Bacteriol.">
        <title>Genome Sequence of Gallaecimonas xiamenensis Type Strain 3-C-1.</title>
        <authorList>
            <person name="Lai Q."/>
            <person name="Wang L."/>
            <person name="Wang W."/>
            <person name="Shao Z."/>
        </authorList>
    </citation>
    <scope>NUCLEOTIDE SEQUENCE [LARGE SCALE GENOMIC DNA]</scope>
    <source>
        <strain evidence="7 8">3-C-1</strain>
    </source>
</reference>
<dbReference type="GO" id="GO:0005524">
    <property type="term" value="F:ATP binding"/>
    <property type="evidence" value="ECO:0007669"/>
    <property type="project" value="UniProtKB-KW"/>
</dbReference>
<evidence type="ECO:0000256" key="2">
    <source>
        <dbReference type="ARBA" id="ARBA00022840"/>
    </source>
</evidence>
<evidence type="ECO:0000256" key="3">
    <source>
        <dbReference type="ARBA" id="ARBA00023015"/>
    </source>
</evidence>
<dbReference type="InterPro" id="IPR025944">
    <property type="entry name" value="Sigma_54_int_dom_CS"/>
</dbReference>
<dbReference type="Gene3D" id="3.40.50.300">
    <property type="entry name" value="P-loop containing nucleotide triphosphate hydrolases"/>
    <property type="match status" value="1"/>
</dbReference>
<keyword evidence="3" id="KW-0805">Transcription regulation</keyword>
<dbReference type="Pfam" id="PF01590">
    <property type="entry name" value="GAF"/>
    <property type="match status" value="1"/>
</dbReference>
<dbReference type="Gene3D" id="1.10.10.60">
    <property type="entry name" value="Homeodomain-like"/>
    <property type="match status" value="1"/>
</dbReference>
<feature type="domain" description="Sigma-54 factor interaction" evidence="6">
    <location>
        <begin position="194"/>
        <end position="423"/>
    </location>
</feature>
<keyword evidence="4" id="KW-0238">DNA-binding</keyword>
<dbReference type="InterPro" id="IPR003018">
    <property type="entry name" value="GAF"/>
</dbReference>
<dbReference type="Pfam" id="PF00158">
    <property type="entry name" value="Sigma54_activat"/>
    <property type="match status" value="1"/>
</dbReference>
<dbReference type="PATRIC" id="fig|745411.4.peg.344"/>
<dbReference type="STRING" id="745411.B3C1_01770"/>
<dbReference type="PROSITE" id="PS00688">
    <property type="entry name" value="SIGMA54_INTERACT_3"/>
    <property type="match status" value="1"/>
</dbReference>
<organism evidence="7 8">
    <name type="scientific">Gallaecimonas xiamenensis 3-C-1</name>
    <dbReference type="NCBI Taxonomy" id="745411"/>
    <lineage>
        <taxon>Bacteria</taxon>
        <taxon>Pseudomonadati</taxon>
        <taxon>Pseudomonadota</taxon>
        <taxon>Gammaproteobacteria</taxon>
        <taxon>Enterobacterales</taxon>
        <taxon>Gallaecimonadaceae</taxon>
        <taxon>Gallaecimonas</taxon>
    </lineage>
</organism>
<comment type="caution">
    <text evidence="7">The sequence shown here is derived from an EMBL/GenBank/DDBJ whole genome shotgun (WGS) entry which is preliminary data.</text>
</comment>
<dbReference type="OrthoDB" id="9804019at2"/>
<dbReference type="InterPro" id="IPR025662">
    <property type="entry name" value="Sigma_54_int_dom_ATP-bd_1"/>
</dbReference>
<evidence type="ECO:0000313" key="8">
    <source>
        <dbReference type="Proteomes" id="UP000006755"/>
    </source>
</evidence>
<dbReference type="GO" id="GO:0003677">
    <property type="term" value="F:DNA binding"/>
    <property type="evidence" value="ECO:0007669"/>
    <property type="project" value="UniProtKB-KW"/>
</dbReference>
<protein>
    <submittedName>
        <fullName evidence="7">Anaerobic nitric oxide reductase transcription regulator</fullName>
    </submittedName>
</protein>